<organism evidence="1 2">
    <name type="scientific">Smittium mucronatum</name>
    <dbReference type="NCBI Taxonomy" id="133383"/>
    <lineage>
        <taxon>Eukaryota</taxon>
        <taxon>Fungi</taxon>
        <taxon>Fungi incertae sedis</taxon>
        <taxon>Zoopagomycota</taxon>
        <taxon>Kickxellomycotina</taxon>
        <taxon>Harpellomycetes</taxon>
        <taxon>Harpellales</taxon>
        <taxon>Legeriomycetaceae</taxon>
        <taxon>Smittium</taxon>
    </lineage>
</organism>
<protein>
    <submittedName>
        <fullName evidence="1">Uncharacterized protein</fullName>
    </submittedName>
</protein>
<accession>A0A1R0H4K1</accession>
<dbReference type="Proteomes" id="UP000187455">
    <property type="component" value="Unassembled WGS sequence"/>
</dbReference>
<dbReference type="AlphaFoldDB" id="A0A1R0H4K1"/>
<sequence>MAGRYCVWHLQHWPKVYSVCHQCPHKECGGQAQAGCDLNMDVQAATKFTSKLGAWLELAKVTNSSGLRWNKDTVGRMIDHIFYSGFNCRLSSCLANCKIDLSDQMPISAV</sequence>
<reference evidence="1 2" key="1">
    <citation type="journal article" date="2016" name="Mol. Biol. Evol.">
        <title>Genome-Wide Survey of Gut Fungi (Harpellales) Reveals the First Horizontally Transferred Ubiquitin Gene from a Mosquito Host.</title>
        <authorList>
            <person name="Wang Y."/>
            <person name="White M.M."/>
            <person name="Kvist S."/>
            <person name="Moncalvo J.M."/>
        </authorList>
    </citation>
    <scope>NUCLEOTIDE SEQUENCE [LARGE SCALE GENOMIC DNA]</scope>
    <source>
        <strain evidence="1 2">ALG-7-W6</strain>
    </source>
</reference>
<keyword evidence="2" id="KW-1185">Reference proteome</keyword>
<comment type="caution">
    <text evidence="1">The sequence shown here is derived from an EMBL/GenBank/DDBJ whole genome shotgun (WGS) entry which is preliminary data.</text>
</comment>
<name>A0A1R0H4K1_9FUNG</name>
<evidence type="ECO:0000313" key="1">
    <source>
        <dbReference type="EMBL" id="OLY84014.1"/>
    </source>
</evidence>
<gene>
    <name evidence="1" type="ORF">AYI68_g1832</name>
</gene>
<dbReference type="EMBL" id="LSSL01000656">
    <property type="protein sequence ID" value="OLY84014.1"/>
    <property type="molecule type" value="Genomic_DNA"/>
</dbReference>
<dbReference type="OrthoDB" id="5579505at2759"/>
<evidence type="ECO:0000313" key="2">
    <source>
        <dbReference type="Proteomes" id="UP000187455"/>
    </source>
</evidence>
<proteinExistence type="predicted"/>